<dbReference type="Pfam" id="PF00557">
    <property type="entry name" value="Peptidase_M24"/>
    <property type="match status" value="1"/>
</dbReference>
<comment type="subunit">
    <text evidence="6">Monomer.</text>
</comment>
<comment type="function">
    <text evidence="1 6">Removes the N-terminal methionine from nascent proteins. The N-terminal methionine is often cleaved when the second residue in the primary sequence is small and uncharged (Met-Ala-, Cys, Gly, Pro, Ser, Thr, or Val). Requires deformylation of the N(alpha)-formylated initiator methionine before it can be hydrolyzed.</text>
</comment>
<dbReference type="InterPro" id="IPR001714">
    <property type="entry name" value="Pept_M24_MAP"/>
</dbReference>
<dbReference type="GO" id="GO:0005829">
    <property type="term" value="C:cytosol"/>
    <property type="evidence" value="ECO:0007669"/>
    <property type="project" value="TreeGrafter"/>
</dbReference>
<feature type="binding site" evidence="6">
    <location>
        <position position="175"/>
    </location>
    <ligand>
        <name>substrate</name>
    </ligand>
</feature>
<gene>
    <name evidence="6 9" type="primary">map</name>
    <name evidence="9" type="ORF">FAK_35870</name>
</gene>
<comment type="cofactor">
    <cofactor evidence="6">
        <name>Co(2+)</name>
        <dbReference type="ChEBI" id="CHEBI:48828"/>
    </cofactor>
    <cofactor evidence="6">
        <name>Zn(2+)</name>
        <dbReference type="ChEBI" id="CHEBI:29105"/>
    </cofactor>
    <cofactor evidence="6">
        <name>Mn(2+)</name>
        <dbReference type="ChEBI" id="CHEBI:29035"/>
    </cofactor>
    <cofactor evidence="6">
        <name>Fe(2+)</name>
        <dbReference type="ChEBI" id="CHEBI:29033"/>
    </cofactor>
    <text evidence="6">Binds 2 divalent metal cations per subunit. Has a high-affinity and a low affinity metal-binding site. The true nature of the physiological cofactor is under debate. The enzyme is active with cobalt, zinc, manganese or divalent iron ions. Most likely, methionine aminopeptidases function as mononuclear Fe(2+)-metalloproteases under physiological conditions, and the catalytically relevant metal-binding site has been assigned to the histidine-containing high-affinity site.</text>
</comment>
<sequence>MIVLKTPAEIELMAEANRLVGQVLRAVKAEVKPGVTTAHLDELAESMCRDAGAVPGFKGYHGYKYSLCCSVNSEVVHGFPRPEPLREGDILSVDFGVVLNGFNGDAAMTIAVGQVSDEAKRLMAATEASLAAGIEMMRPGNRLGDVSAAVQKVVENAGFSVVRQFVGHGIGRALHEDPQVPNFGKAGRGVELKPGLVLAIEPMVNAGAYEVKILADGWTAVTADGKLSAHFEHTVAVTEDGPRILSLP</sequence>
<dbReference type="KEGG" id="dmp:FAK_35870"/>
<evidence type="ECO:0000256" key="2">
    <source>
        <dbReference type="ARBA" id="ARBA00022438"/>
    </source>
</evidence>
<comment type="similarity">
    <text evidence="6">Belongs to the peptidase M24A family. Methionine aminopeptidase type 1 subfamily.</text>
</comment>
<dbReference type="HAMAP" id="MF_01974">
    <property type="entry name" value="MetAP_1"/>
    <property type="match status" value="1"/>
</dbReference>
<keyword evidence="5 6" id="KW-0378">Hydrolase</keyword>
<dbReference type="PANTHER" id="PTHR43330:SF27">
    <property type="entry name" value="METHIONINE AMINOPEPTIDASE"/>
    <property type="match status" value="1"/>
</dbReference>
<dbReference type="InterPro" id="IPR002467">
    <property type="entry name" value="Pept_M24A_MAP1"/>
</dbReference>
<accession>A0AAU9F0J9</accession>
<name>A0AAU9F0J9_9BACT</name>
<evidence type="ECO:0000256" key="7">
    <source>
        <dbReference type="RuleBase" id="RU003653"/>
    </source>
</evidence>
<feature type="binding site" evidence="6">
    <location>
        <position position="77"/>
    </location>
    <ligand>
        <name>substrate</name>
    </ligand>
</feature>
<evidence type="ECO:0000313" key="9">
    <source>
        <dbReference type="EMBL" id="BEQ16521.1"/>
    </source>
</evidence>
<comment type="catalytic activity">
    <reaction evidence="6 7">
        <text>Release of N-terminal amino acids, preferentially methionine, from peptides and arylamides.</text>
        <dbReference type="EC" id="3.4.11.18"/>
    </reaction>
</comment>
<proteinExistence type="inferred from homology"/>
<dbReference type="AlphaFoldDB" id="A0AAU9F0J9"/>
<reference evidence="10" key="1">
    <citation type="journal article" date="2023" name="Arch. Microbiol.">
        <title>Desulfoferula mesophilus gen. nov. sp. nov., a mesophilic sulfate-reducing bacterium isolated from a brackish lake sediment.</title>
        <authorList>
            <person name="Watanabe T."/>
            <person name="Yabe T."/>
            <person name="Tsuji J.M."/>
            <person name="Fukui M."/>
        </authorList>
    </citation>
    <scope>NUCLEOTIDE SEQUENCE [LARGE SCALE GENOMIC DNA]</scope>
    <source>
        <strain evidence="10">12FAK</strain>
    </source>
</reference>
<feature type="binding site" evidence="6">
    <location>
        <position position="105"/>
    </location>
    <ligand>
        <name>a divalent metal cation</name>
        <dbReference type="ChEBI" id="CHEBI:60240"/>
        <label>2</label>
        <note>catalytic</note>
    </ligand>
</feature>
<dbReference type="CDD" id="cd01086">
    <property type="entry name" value="MetAP1"/>
    <property type="match status" value="1"/>
</dbReference>
<evidence type="ECO:0000256" key="1">
    <source>
        <dbReference type="ARBA" id="ARBA00002521"/>
    </source>
</evidence>
<feature type="binding site" evidence="6">
    <location>
        <position position="168"/>
    </location>
    <ligand>
        <name>a divalent metal cation</name>
        <dbReference type="ChEBI" id="CHEBI:60240"/>
        <label>2</label>
        <note>catalytic</note>
    </ligand>
</feature>
<keyword evidence="3 6" id="KW-0645">Protease</keyword>
<dbReference type="PRINTS" id="PR00599">
    <property type="entry name" value="MAPEPTIDASE"/>
</dbReference>
<feature type="binding site" evidence="6">
    <location>
        <position position="105"/>
    </location>
    <ligand>
        <name>a divalent metal cation</name>
        <dbReference type="ChEBI" id="CHEBI:60240"/>
        <label>1</label>
    </ligand>
</feature>
<dbReference type="GO" id="GO:0006508">
    <property type="term" value="P:proteolysis"/>
    <property type="evidence" value="ECO:0007669"/>
    <property type="project" value="UniProtKB-KW"/>
</dbReference>
<dbReference type="EC" id="3.4.11.18" evidence="6 7"/>
<feature type="binding site" evidence="6">
    <location>
        <position position="201"/>
    </location>
    <ligand>
        <name>a divalent metal cation</name>
        <dbReference type="ChEBI" id="CHEBI:60240"/>
        <label>2</label>
        <note>catalytic</note>
    </ligand>
</feature>
<evidence type="ECO:0000256" key="4">
    <source>
        <dbReference type="ARBA" id="ARBA00022723"/>
    </source>
</evidence>
<evidence type="ECO:0000259" key="8">
    <source>
        <dbReference type="Pfam" id="PF00557"/>
    </source>
</evidence>
<dbReference type="InterPro" id="IPR036005">
    <property type="entry name" value="Creatinase/aminopeptidase-like"/>
</dbReference>
<dbReference type="GO" id="GO:0004239">
    <property type="term" value="F:initiator methionyl aminopeptidase activity"/>
    <property type="evidence" value="ECO:0007669"/>
    <property type="project" value="UniProtKB-UniRule"/>
</dbReference>
<dbReference type="PROSITE" id="PS00680">
    <property type="entry name" value="MAP_1"/>
    <property type="match status" value="1"/>
</dbReference>
<dbReference type="RefSeq" id="WP_338602459.1">
    <property type="nucleotide sequence ID" value="NZ_AP028679.1"/>
</dbReference>
<feature type="binding site" evidence="6">
    <location>
        <position position="232"/>
    </location>
    <ligand>
        <name>a divalent metal cation</name>
        <dbReference type="ChEBI" id="CHEBI:60240"/>
        <label>2</label>
        <note>catalytic</note>
    </ligand>
</feature>
<dbReference type="Gene3D" id="3.90.230.10">
    <property type="entry name" value="Creatinase/methionine aminopeptidase superfamily"/>
    <property type="match status" value="1"/>
</dbReference>
<feature type="binding site" evidence="6">
    <location>
        <position position="94"/>
    </location>
    <ligand>
        <name>a divalent metal cation</name>
        <dbReference type="ChEBI" id="CHEBI:60240"/>
        <label>1</label>
    </ligand>
</feature>
<dbReference type="Proteomes" id="UP001366166">
    <property type="component" value="Chromosome"/>
</dbReference>
<evidence type="ECO:0000256" key="6">
    <source>
        <dbReference type="HAMAP-Rule" id="MF_01974"/>
    </source>
</evidence>
<dbReference type="GO" id="GO:0046872">
    <property type="term" value="F:metal ion binding"/>
    <property type="evidence" value="ECO:0007669"/>
    <property type="project" value="UniProtKB-UniRule"/>
</dbReference>
<dbReference type="SUPFAM" id="SSF55920">
    <property type="entry name" value="Creatinase/aminopeptidase"/>
    <property type="match status" value="1"/>
</dbReference>
<dbReference type="InterPro" id="IPR000994">
    <property type="entry name" value="Pept_M24"/>
</dbReference>
<keyword evidence="2 6" id="KW-0031">Aminopeptidase</keyword>
<dbReference type="GO" id="GO:0070006">
    <property type="term" value="F:metalloaminopeptidase activity"/>
    <property type="evidence" value="ECO:0007669"/>
    <property type="project" value="UniProtKB-UniRule"/>
</dbReference>
<keyword evidence="4 6" id="KW-0479">Metal-binding</keyword>
<evidence type="ECO:0000256" key="5">
    <source>
        <dbReference type="ARBA" id="ARBA00022801"/>
    </source>
</evidence>
<dbReference type="PANTHER" id="PTHR43330">
    <property type="entry name" value="METHIONINE AMINOPEPTIDASE"/>
    <property type="match status" value="1"/>
</dbReference>
<dbReference type="EMBL" id="AP028679">
    <property type="protein sequence ID" value="BEQ16521.1"/>
    <property type="molecule type" value="Genomic_DNA"/>
</dbReference>
<protein>
    <recommendedName>
        <fullName evidence="6 7">Methionine aminopeptidase</fullName>
        <shortName evidence="6">MAP</shortName>
        <shortName evidence="6">MetAP</shortName>
        <ecNumber evidence="6 7">3.4.11.18</ecNumber>
    </recommendedName>
    <alternativeName>
        <fullName evidence="6">Peptidase M</fullName>
    </alternativeName>
</protein>
<dbReference type="NCBIfam" id="TIGR00500">
    <property type="entry name" value="met_pdase_I"/>
    <property type="match status" value="1"/>
</dbReference>
<feature type="domain" description="Peptidase M24" evidence="8">
    <location>
        <begin position="11"/>
        <end position="239"/>
    </location>
</feature>
<keyword evidence="10" id="KW-1185">Reference proteome</keyword>
<feature type="binding site" evidence="6">
    <location>
        <position position="232"/>
    </location>
    <ligand>
        <name>a divalent metal cation</name>
        <dbReference type="ChEBI" id="CHEBI:60240"/>
        <label>1</label>
    </ligand>
</feature>
<organism evidence="9 10">
    <name type="scientific">Desulfoferula mesophila</name>
    <dbReference type="NCBI Taxonomy" id="3058419"/>
    <lineage>
        <taxon>Bacteria</taxon>
        <taxon>Pseudomonadati</taxon>
        <taxon>Thermodesulfobacteriota</taxon>
        <taxon>Desulfarculia</taxon>
        <taxon>Desulfarculales</taxon>
        <taxon>Desulfarculaceae</taxon>
        <taxon>Desulfoferula</taxon>
    </lineage>
</organism>
<evidence type="ECO:0000313" key="10">
    <source>
        <dbReference type="Proteomes" id="UP001366166"/>
    </source>
</evidence>
<evidence type="ECO:0000256" key="3">
    <source>
        <dbReference type="ARBA" id="ARBA00022670"/>
    </source>
</evidence>